<dbReference type="AlphaFoldDB" id="W4V805"/>
<evidence type="ECO:0000256" key="1">
    <source>
        <dbReference type="SAM" id="Phobius"/>
    </source>
</evidence>
<keyword evidence="1" id="KW-0472">Membrane</keyword>
<gene>
    <name evidence="2" type="ORF">JCM21531_2407</name>
</gene>
<name>W4V805_9FIRM</name>
<reference evidence="2" key="1">
    <citation type="journal article" date="2014" name="Genome Announc.">
        <title>Draft Genome Sequence of Clostridium straminisolvens Strain JCM 21531T, Isolated from a Cellulose-Degrading Bacterial Community.</title>
        <authorList>
            <person name="Yuki M."/>
            <person name="Oshima K."/>
            <person name="Suda W."/>
            <person name="Sakamoto M."/>
            <person name="Kitamura K."/>
            <person name="Iida T."/>
            <person name="Hattori M."/>
            <person name="Ohkuma M."/>
        </authorList>
    </citation>
    <scope>NUCLEOTIDE SEQUENCE [LARGE SCALE GENOMIC DNA]</scope>
    <source>
        <strain evidence="2">JCM 21531</strain>
    </source>
</reference>
<comment type="caution">
    <text evidence="2">The sequence shown here is derived from an EMBL/GenBank/DDBJ whole genome shotgun (WGS) entry which is preliminary data.</text>
</comment>
<dbReference type="STRING" id="1294263.JCM21531_2407"/>
<feature type="transmembrane region" description="Helical" evidence="1">
    <location>
        <begin position="12"/>
        <end position="29"/>
    </location>
</feature>
<sequence>MSILDDVTFRTKPMLLSILIFIITFANSGPSVPRILLYFGFVMVLVFIPLLKSKTNFLTLK</sequence>
<dbReference type="Proteomes" id="UP000019109">
    <property type="component" value="Unassembled WGS sequence"/>
</dbReference>
<dbReference type="RefSeq" id="WP_038289069.1">
    <property type="nucleotide sequence ID" value="NZ_BAVR01000027.1"/>
</dbReference>
<evidence type="ECO:0000313" key="3">
    <source>
        <dbReference type="Proteomes" id="UP000019109"/>
    </source>
</evidence>
<dbReference type="EMBL" id="BAVR01000027">
    <property type="protein sequence ID" value="GAE88923.1"/>
    <property type="molecule type" value="Genomic_DNA"/>
</dbReference>
<accession>W4V805</accession>
<evidence type="ECO:0000313" key="2">
    <source>
        <dbReference type="EMBL" id="GAE88923.1"/>
    </source>
</evidence>
<keyword evidence="3" id="KW-1185">Reference proteome</keyword>
<proteinExistence type="predicted"/>
<protein>
    <submittedName>
        <fullName evidence="2">Uncharacterized protein</fullName>
    </submittedName>
</protein>
<organism evidence="2 3">
    <name type="scientific">Acetivibrio straminisolvens JCM 21531</name>
    <dbReference type="NCBI Taxonomy" id="1294263"/>
    <lineage>
        <taxon>Bacteria</taxon>
        <taxon>Bacillati</taxon>
        <taxon>Bacillota</taxon>
        <taxon>Clostridia</taxon>
        <taxon>Eubacteriales</taxon>
        <taxon>Oscillospiraceae</taxon>
        <taxon>Acetivibrio</taxon>
    </lineage>
</organism>
<keyword evidence="1" id="KW-1133">Transmembrane helix</keyword>
<keyword evidence="1" id="KW-0812">Transmembrane</keyword>
<feature type="transmembrane region" description="Helical" evidence="1">
    <location>
        <begin position="35"/>
        <end position="51"/>
    </location>
</feature>